<evidence type="ECO:0000313" key="2">
    <source>
        <dbReference type="Proteomes" id="UP000029910"/>
    </source>
</evidence>
<protein>
    <submittedName>
        <fullName evidence="1">Uncharacterized protein</fullName>
    </submittedName>
</protein>
<reference evidence="1 2" key="1">
    <citation type="journal article" date="2015" name="Genome Announc.">
        <title>Genome Sequence of Corynebacterium ulcerans Strain FRC11.</title>
        <authorList>
            <person name="Benevides Lde J."/>
            <person name="Viana M.V."/>
            <person name="Mariano D.C."/>
            <person name="Rocha Fde S."/>
            <person name="Bagano P.C."/>
            <person name="Folador E.L."/>
            <person name="Pereira F.L."/>
            <person name="Dorella F.A."/>
            <person name="Leal C.A."/>
            <person name="Carvalho A.F."/>
            <person name="Soares Sde C."/>
            <person name="Carneiro A."/>
            <person name="Ramos R."/>
            <person name="Badell-Ocando E."/>
            <person name="Guiso N."/>
            <person name="Silva A."/>
            <person name="Figueiredo H."/>
            <person name="Azevedo V."/>
            <person name="Guimaraes L.C."/>
        </authorList>
    </citation>
    <scope>NUCLEOTIDE SEQUENCE [LARGE SCALE GENOMIC DNA]</scope>
    <source>
        <strain evidence="2">FRC0011</strain>
    </source>
</reference>
<dbReference type="Proteomes" id="UP000029910">
    <property type="component" value="Chromosome"/>
</dbReference>
<sequence>MCLSACRPGGTRFVLLEGPFSDSDAVGVFGPDSLVVEDWMPGFIIGPAQPGHRGLFVVTD</sequence>
<keyword evidence="2" id="KW-1185">Reference proteome</keyword>
<evidence type="ECO:0000313" key="1">
    <source>
        <dbReference type="EMBL" id="AIU33525.1"/>
    </source>
</evidence>
<gene>
    <name evidence="1" type="ORF">CulFRC11_1976</name>
</gene>
<accession>A0ABM5RUT1</accession>
<dbReference type="EMBL" id="CP009622">
    <property type="protein sequence ID" value="AIU33525.1"/>
    <property type="molecule type" value="Genomic_DNA"/>
</dbReference>
<organism evidence="1 2">
    <name type="scientific">Corynebacterium ramonii</name>
    <dbReference type="NCBI Taxonomy" id="3026968"/>
    <lineage>
        <taxon>Bacteria</taxon>
        <taxon>Bacillati</taxon>
        <taxon>Actinomycetota</taxon>
        <taxon>Actinomycetes</taxon>
        <taxon>Mycobacteriales</taxon>
        <taxon>Corynebacteriaceae</taxon>
        <taxon>Corynebacterium</taxon>
    </lineage>
</organism>
<proteinExistence type="predicted"/>
<name>A0ABM5RUT1_9CORY</name>